<dbReference type="AlphaFoldDB" id="A0A938BTN1"/>
<reference evidence="3" key="1">
    <citation type="submission" date="2019-03" db="EMBL/GenBank/DDBJ databases">
        <title>Lake Tanganyika Metagenome-Assembled Genomes (MAGs).</title>
        <authorList>
            <person name="Tran P."/>
        </authorList>
    </citation>
    <scope>NUCLEOTIDE SEQUENCE</scope>
    <source>
        <strain evidence="3">K_DeepCast_150m_m2_040</strain>
    </source>
</reference>
<comment type="caution">
    <text evidence="3">The sequence shown here is derived from an EMBL/GenBank/DDBJ whole genome shotgun (WGS) entry which is preliminary data.</text>
</comment>
<protein>
    <recommendedName>
        <fullName evidence="2">LiaF transmembrane domain-containing protein</fullName>
    </recommendedName>
</protein>
<dbReference type="Proteomes" id="UP000779900">
    <property type="component" value="Unassembled WGS sequence"/>
</dbReference>
<keyword evidence="1" id="KW-0812">Transmembrane</keyword>
<evidence type="ECO:0000313" key="4">
    <source>
        <dbReference type="Proteomes" id="UP000779900"/>
    </source>
</evidence>
<keyword evidence="1" id="KW-0472">Membrane</keyword>
<sequence length="85" mass="9925">MRRMIGWGIFLVILGAWIWLSALGVPYISFAQNWPLLVVAFGVWLIVHRLARHSRRRRSSVQVLSDLEQGRIDVEKAITEIRRSR</sequence>
<evidence type="ECO:0000313" key="3">
    <source>
        <dbReference type="EMBL" id="MBM3331063.1"/>
    </source>
</evidence>
<feature type="domain" description="LiaF transmembrane" evidence="2">
    <location>
        <begin position="7"/>
        <end position="50"/>
    </location>
</feature>
<feature type="transmembrane region" description="Helical" evidence="1">
    <location>
        <begin position="34"/>
        <end position="51"/>
    </location>
</feature>
<evidence type="ECO:0000256" key="1">
    <source>
        <dbReference type="SAM" id="Phobius"/>
    </source>
</evidence>
<name>A0A938BTN1_UNCW3</name>
<gene>
    <name evidence="3" type="ORF">FJY68_04325</name>
</gene>
<accession>A0A938BTN1</accession>
<keyword evidence="1" id="KW-1133">Transmembrane helix</keyword>
<dbReference type="Pfam" id="PF22570">
    <property type="entry name" value="LiaF-TM"/>
    <property type="match status" value="1"/>
</dbReference>
<dbReference type="EMBL" id="VGIR01000017">
    <property type="protein sequence ID" value="MBM3331063.1"/>
    <property type="molecule type" value="Genomic_DNA"/>
</dbReference>
<organism evidence="3 4">
    <name type="scientific">candidate division WOR-3 bacterium</name>
    <dbReference type="NCBI Taxonomy" id="2052148"/>
    <lineage>
        <taxon>Bacteria</taxon>
        <taxon>Bacteria division WOR-3</taxon>
    </lineage>
</organism>
<proteinExistence type="predicted"/>
<dbReference type="InterPro" id="IPR054331">
    <property type="entry name" value="LiaF_TM"/>
</dbReference>
<evidence type="ECO:0000259" key="2">
    <source>
        <dbReference type="Pfam" id="PF22570"/>
    </source>
</evidence>